<dbReference type="InterPro" id="IPR006442">
    <property type="entry name" value="Antitoxin_Phd/YefM"/>
</dbReference>
<dbReference type="Proteomes" id="UP001204000">
    <property type="component" value="Unassembled WGS sequence"/>
</dbReference>
<dbReference type="SUPFAM" id="SSF143120">
    <property type="entry name" value="YefM-like"/>
    <property type="match status" value="1"/>
</dbReference>
<evidence type="ECO:0000256" key="1">
    <source>
        <dbReference type="ARBA" id="ARBA00009981"/>
    </source>
</evidence>
<organism evidence="3 4">
    <name type="scientific">Corynebacterium stercoris</name>
    <dbReference type="NCBI Taxonomy" id="2943490"/>
    <lineage>
        <taxon>Bacteria</taxon>
        <taxon>Bacillati</taxon>
        <taxon>Actinomycetota</taxon>
        <taxon>Actinomycetes</taxon>
        <taxon>Mycobacteriales</taxon>
        <taxon>Corynebacteriaceae</taxon>
        <taxon>Corynebacterium</taxon>
    </lineage>
</organism>
<accession>A0ABT1FYY6</accession>
<dbReference type="Pfam" id="PF02604">
    <property type="entry name" value="PhdYeFM_antitox"/>
    <property type="match status" value="1"/>
</dbReference>
<comment type="similarity">
    <text evidence="1 2">Belongs to the phD/YefM antitoxin family.</text>
</comment>
<dbReference type="Gene3D" id="3.40.1620.10">
    <property type="entry name" value="YefM-like domain"/>
    <property type="match status" value="1"/>
</dbReference>
<evidence type="ECO:0000256" key="2">
    <source>
        <dbReference type="RuleBase" id="RU362080"/>
    </source>
</evidence>
<dbReference type="InterPro" id="IPR036165">
    <property type="entry name" value="YefM-like_sf"/>
</dbReference>
<gene>
    <name evidence="3" type="ORF">M5J20_02055</name>
</gene>
<evidence type="ECO:0000313" key="4">
    <source>
        <dbReference type="Proteomes" id="UP001204000"/>
    </source>
</evidence>
<evidence type="ECO:0000313" key="3">
    <source>
        <dbReference type="EMBL" id="MCP1386979.1"/>
    </source>
</evidence>
<sequence length="120" mass="13311">MSEVEKALSAVLEGREVSMRELNQQTRSVIDRVAKAGETVTITDRGNPIAVIRPVGQKTGIDRLEALGLIARRADPAPFDWEAFHESLPPMRDLGMSLADYLEEERGDHRIDEAIARADT</sequence>
<name>A0ABT1FYY6_9CORY</name>
<keyword evidence="4" id="KW-1185">Reference proteome</keyword>
<dbReference type="RefSeq" id="WP_253575822.1">
    <property type="nucleotide sequence ID" value="NZ_JAMFTQ010000001.1"/>
</dbReference>
<dbReference type="EMBL" id="JAMFTQ010000001">
    <property type="protein sequence ID" value="MCP1386979.1"/>
    <property type="molecule type" value="Genomic_DNA"/>
</dbReference>
<comment type="function">
    <text evidence="2">Antitoxin component of a type II toxin-antitoxin (TA) system.</text>
</comment>
<proteinExistence type="inferred from homology"/>
<protein>
    <recommendedName>
        <fullName evidence="2">Antitoxin</fullName>
    </recommendedName>
</protein>
<dbReference type="NCBIfam" id="TIGR01552">
    <property type="entry name" value="phd_fam"/>
    <property type="match status" value="1"/>
</dbReference>
<comment type="caution">
    <text evidence="3">The sequence shown here is derived from an EMBL/GenBank/DDBJ whole genome shotgun (WGS) entry which is preliminary data.</text>
</comment>
<reference evidence="3" key="1">
    <citation type="submission" date="2022-05" db="EMBL/GenBank/DDBJ databases">
        <title>Corynebacterium sp. TA-R-1 sp. nov., isolated from human feces.</title>
        <authorList>
            <person name="Shamsuzzaman M."/>
            <person name="Dahal R.H."/>
        </authorList>
    </citation>
    <scope>NUCLEOTIDE SEQUENCE</scope>
    <source>
        <strain evidence="3">TA-R-1</strain>
    </source>
</reference>